<dbReference type="Gene3D" id="1.10.8.430">
    <property type="entry name" value="Helical domain of apoptotic protease-activating factors"/>
    <property type="match status" value="1"/>
</dbReference>
<dbReference type="SUPFAM" id="SSF52540">
    <property type="entry name" value="P-loop containing nucleoside triphosphate hydrolases"/>
    <property type="match status" value="1"/>
</dbReference>
<dbReference type="GO" id="GO:0005524">
    <property type="term" value="F:ATP binding"/>
    <property type="evidence" value="ECO:0007669"/>
    <property type="project" value="UniProtKB-KW"/>
</dbReference>
<dbReference type="OrthoDB" id="3794806at2759"/>
<dbReference type="Gene3D" id="3.40.50.300">
    <property type="entry name" value="P-loop containing nucleotide triphosphate hydrolases"/>
    <property type="match status" value="1"/>
</dbReference>
<organism evidence="11 12">
    <name type="scientific">Coffea arabica</name>
    <name type="common">Arabian coffee</name>
    <dbReference type="NCBI Taxonomy" id="13443"/>
    <lineage>
        <taxon>Eukaryota</taxon>
        <taxon>Viridiplantae</taxon>
        <taxon>Streptophyta</taxon>
        <taxon>Embryophyta</taxon>
        <taxon>Tracheophyta</taxon>
        <taxon>Spermatophyta</taxon>
        <taxon>Magnoliopsida</taxon>
        <taxon>eudicotyledons</taxon>
        <taxon>Gunneridae</taxon>
        <taxon>Pentapetalae</taxon>
        <taxon>asterids</taxon>
        <taxon>lamiids</taxon>
        <taxon>Gentianales</taxon>
        <taxon>Rubiaceae</taxon>
        <taxon>Ixoroideae</taxon>
        <taxon>Gardenieae complex</taxon>
        <taxon>Bertiereae - Coffeeae clade</taxon>
        <taxon>Coffeeae</taxon>
        <taxon>Coffea</taxon>
    </lineage>
</organism>
<evidence type="ECO:0000259" key="10">
    <source>
        <dbReference type="Pfam" id="PF23247"/>
    </source>
</evidence>
<dbReference type="PANTHER" id="PTHR33463">
    <property type="entry name" value="NB-ARC DOMAIN-CONTAINING PROTEIN-RELATED"/>
    <property type="match status" value="1"/>
</dbReference>
<comment type="similarity">
    <text evidence="1">Belongs to the disease resistance NB-LRR family.</text>
</comment>
<evidence type="ECO:0000256" key="2">
    <source>
        <dbReference type="ARBA" id="ARBA00022614"/>
    </source>
</evidence>
<evidence type="ECO:0000256" key="1">
    <source>
        <dbReference type="ARBA" id="ARBA00008894"/>
    </source>
</evidence>
<keyword evidence="5" id="KW-0611">Plant defense</keyword>
<feature type="compositionally biased region" description="Polar residues" evidence="8">
    <location>
        <begin position="179"/>
        <end position="188"/>
    </location>
</feature>
<feature type="domain" description="Disease resistance protein At4g27190-like leucine-rich repeats" evidence="10">
    <location>
        <begin position="979"/>
        <end position="1129"/>
    </location>
</feature>
<keyword evidence="2" id="KW-0433">Leucine-rich repeat</keyword>
<feature type="coiled-coil region" evidence="7">
    <location>
        <begin position="26"/>
        <end position="60"/>
    </location>
</feature>
<evidence type="ECO:0000256" key="8">
    <source>
        <dbReference type="SAM" id="MobiDB-lite"/>
    </source>
</evidence>
<dbReference type="PROSITE" id="PS51450">
    <property type="entry name" value="LRR"/>
    <property type="match status" value="1"/>
</dbReference>
<feature type="region of interest" description="Disordered" evidence="8">
    <location>
        <begin position="164"/>
        <end position="192"/>
    </location>
</feature>
<keyword evidence="6" id="KW-0067">ATP-binding</keyword>
<keyword evidence="7" id="KW-0175">Coiled coil</keyword>
<dbReference type="Gene3D" id="3.80.10.10">
    <property type="entry name" value="Ribonuclease Inhibitor"/>
    <property type="match status" value="3"/>
</dbReference>
<keyword evidence="11" id="KW-1185">Reference proteome</keyword>
<dbReference type="PANTHER" id="PTHR33463:SF169">
    <property type="entry name" value="AAA+ ATPASE DOMAIN-CONTAINING PROTEIN"/>
    <property type="match status" value="1"/>
</dbReference>
<evidence type="ECO:0000256" key="7">
    <source>
        <dbReference type="SAM" id="Coils"/>
    </source>
</evidence>
<dbReference type="InterPro" id="IPR002182">
    <property type="entry name" value="NB-ARC"/>
</dbReference>
<name>A0A6P6WQK2_COFAR</name>
<feature type="domain" description="Disease resistance protein At4g27190-like leucine-rich repeats" evidence="10">
    <location>
        <begin position="1146"/>
        <end position="1253"/>
    </location>
</feature>
<reference evidence="11" key="1">
    <citation type="journal article" date="2025" name="Foods">
        <title>Unveiling the Microbial Signatures of Arabica Coffee Cherries: Insights into Ripeness Specific Diversity, Functional Traits, and Implications for Quality and Safety.</title>
        <authorList>
            <consortium name="RefSeq"/>
            <person name="Tenea G.N."/>
            <person name="Cifuentes V."/>
            <person name="Reyes P."/>
            <person name="Cevallos-Vallejos M."/>
        </authorList>
    </citation>
    <scope>NUCLEOTIDE SEQUENCE [LARGE SCALE GENOMIC DNA]</scope>
</reference>
<protein>
    <submittedName>
        <fullName evidence="12">Probable disease resistance protein At4g27220</fullName>
    </submittedName>
</protein>
<feature type="domain" description="NB-ARC" evidence="9">
    <location>
        <begin position="306"/>
        <end position="469"/>
    </location>
</feature>
<sequence>MDAIITIFARIGYYLTTPVGNRLSYLYDYRKIVKNLQEQVEELNDMRMDVEQSINEAKRNGKVIKVTVRKWSEAVESTIAETDSLIHKVNLDKRCLRGCFPDWIARYQLSKEAIEKTAIVMELQELQPREDIYITMPPLNIEILPEHLTPAETWAELVTLGASTSTTNEKSRAEDVISGASTSTLNQKSRSEDVNFGASTSILNEVSGAGDVTSGASTSTLKQKSRAEGVTSIASTSIMNEKSRAKDATSGASASVTSVKRKAEAVTLGASKPTVNENVVLQKKTVSEIISQRRGLVNQIISHQREAVDQIFDELQDDNCAIIGMYGMGGIGKTTLAKEIGRMAETSGLFNKVIFAVVSRNIDVRKIQGRIGDMLGLYFQEESEMGRAGRLFERLTTQERILLILDDVWNFVNFIEIGIPVNFEGKGCKILITTRQRNLCSTMGLRKTKEIPLRLLSDDESWNLFKTNAGSLADTFSPQQDDVAMKVARECCGLPLALVTVGRALRNKDLELWKAALQQLKKSKPLNINCNEEKDIFSCLKLSYDQLQSEDAKECFLLCCLFPEDHDIKIEDIARYGLGKGVFTDVDTMEEARRETRWIIRNLTDCCLLLDSSTEDSVIMHDMVRDFAISIASTREHGFVIKAGLGLKEWPNQETLERNAVIISLMTNHIQSLPERLICPKLEILLLGKNEVFEIIPEGFFLGMPTLRVLDLSEKIGARSLNHYFEPDKWTSMLSSSFKLPSSFEALVNLRTLHLNHCKLDDVAVLGKLKRLEVLSFYGCDIEELPKEIGELVNLRLLDLNFCQKLKTVPATLLSRLCQLEELYMWESFHQWAIQGMVEDTSKACLSEITSLSHLTTLCIQVSDPESVPRKLHIPNVQKFEIVIGKGYDSVTCYPNSRSLSLREIKTSIPEGVKDILQNTEDLRLFCLYDEMIRNILDVDLGTLNNLRYLKVVACMETSFLLSVNQSASDAPAILAALESLHLQLMNELFVICPKLLPVGSLHKLKFLKLQSCKRMWVAITATLLQRLLSLEEVEVTWCKQMSSIFDLGNISSENQQFLLSNLRIIRLRGLESLRTIWKGGVKPLPPSVRLAKLTVVELSSCRSLKVIFPYSIAQNLPQLEVLKINWCNKLESIVEKRPDVSVDQYQHNCFPNLRIIEVSECSRLRKLFSVAEARYLQQLKEINISSCEDMVELISHDEEGEEDTEDNRISLPELYSMKIKDMSNINRLCAMSFSVDLPSLVQVVLEKCPNMEEFNSDPQKYGVGHAPKLKVGQI</sequence>
<dbReference type="GeneID" id="113735017"/>
<reference evidence="12" key="2">
    <citation type="submission" date="2025-08" db="UniProtKB">
        <authorList>
            <consortium name="RefSeq"/>
        </authorList>
    </citation>
    <scope>IDENTIFICATION</scope>
    <source>
        <tissue evidence="12">Leaves</tissue>
    </source>
</reference>
<dbReference type="InterPro" id="IPR032675">
    <property type="entry name" value="LRR_dom_sf"/>
</dbReference>
<dbReference type="GO" id="GO:0006952">
    <property type="term" value="P:defense response"/>
    <property type="evidence" value="ECO:0007669"/>
    <property type="project" value="UniProtKB-KW"/>
</dbReference>
<dbReference type="InterPro" id="IPR042197">
    <property type="entry name" value="Apaf_helical"/>
</dbReference>
<dbReference type="InterPro" id="IPR036388">
    <property type="entry name" value="WH-like_DNA-bd_sf"/>
</dbReference>
<dbReference type="InterPro" id="IPR025875">
    <property type="entry name" value="Leu-rich_rpt_4"/>
</dbReference>
<dbReference type="PRINTS" id="PR00364">
    <property type="entry name" value="DISEASERSIST"/>
</dbReference>
<evidence type="ECO:0000256" key="4">
    <source>
        <dbReference type="ARBA" id="ARBA00022741"/>
    </source>
</evidence>
<dbReference type="Gene3D" id="1.10.10.10">
    <property type="entry name" value="Winged helix-like DNA-binding domain superfamily/Winged helix DNA-binding domain"/>
    <property type="match status" value="1"/>
</dbReference>
<accession>A0A6P6WQK2</accession>
<dbReference type="RefSeq" id="XP_027117694.1">
    <property type="nucleotide sequence ID" value="XM_027261893.2"/>
</dbReference>
<evidence type="ECO:0000313" key="12">
    <source>
        <dbReference type="RefSeq" id="XP_027117694.1"/>
    </source>
</evidence>
<dbReference type="InterPro" id="IPR057135">
    <property type="entry name" value="At4g27190-like_LRR"/>
</dbReference>
<keyword evidence="3" id="KW-0677">Repeat</keyword>
<evidence type="ECO:0000256" key="3">
    <source>
        <dbReference type="ARBA" id="ARBA00022737"/>
    </source>
</evidence>
<keyword evidence="4" id="KW-0547">Nucleotide-binding</keyword>
<dbReference type="Proteomes" id="UP001652660">
    <property type="component" value="Chromosome 3c"/>
</dbReference>
<dbReference type="SUPFAM" id="SSF52047">
    <property type="entry name" value="RNI-like"/>
    <property type="match status" value="1"/>
</dbReference>
<evidence type="ECO:0000313" key="11">
    <source>
        <dbReference type="Proteomes" id="UP001652660"/>
    </source>
</evidence>
<dbReference type="SUPFAM" id="SSF52058">
    <property type="entry name" value="L domain-like"/>
    <property type="match status" value="1"/>
</dbReference>
<proteinExistence type="inferred from homology"/>
<gene>
    <name evidence="12" type="primary">LOC113735017</name>
</gene>
<feature type="region of interest" description="Disordered" evidence="8">
    <location>
        <begin position="209"/>
        <end position="256"/>
    </location>
</feature>
<dbReference type="FunFam" id="3.40.50.300:FF:001091">
    <property type="entry name" value="Probable disease resistance protein At1g61300"/>
    <property type="match status" value="1"/>
</dbReference>
<dbReference type="InterPro" id="IPR050905">
    <property type="entry name" value="Plant_NBS-LRR"/>
</dbReference>
<evidence type="ECO:0000256" key="6">
    <source>
        <dbReference type="ARBA" id="ARBA00022840"/>
    </source>
</evidence>
<dbReference type="Pfam" id="PF12799">
    <property type="entry name" value="LRR_4"/>
    <property type="match status" value="1"/>
</dbReference>
<dbReference type="InterPro" id="IPR027417">
    <property type="entry name" value="P-loop_NTPase"/>
</dbReference>
<dbReference type="AlphaFoldDB" id="A0A6P6WQK2"/>
<evidence type="ECO:0000259" key="9">
    <source>
        <dbReference type="Pfam" id="PF00931"/>
    </source>
</evidence>
<dbReference type="Pfam" id="PF00931">
    <property type="entry name" value="NB-ARC"/>
    <property type="match status" value="1"/>
</dbReference>
<dbReference type="InterPro" id="IPR001611">
    <property type="entry name" value="Leu-rich_rpt"/>
</dbReference>
<dbReference type="Pfam" id="PF23247">
    <property type="entry name" value="LRR_RPS2"/>
    <property type="match status" value="2"/>
</dbReference>
<dbReference type="GO" id="GO:0043531">
    <property type="term" value="F:ADP binding"/>
    <property type="evidence" value="ECO:0007669"/>
    <property type="project" value="InterPro"/>
</dbReference>
<evidence type="ECO:0000256" key="5">
    <source>
        <dbReference type="ARBA" id="ARBA00022821"/>
    </source>
</evidence>